<evidence type="ECO:0000256" key="4">
    <source>
        <dbReference type="ARBA" id="ARBA00022679"/>
    </source>
</evidence>
<feature type="domain" description="PTS EIIA type-1" evidence="7">
    <location>
        <begin position="34"/>
        <end position="138"/>
    </location>
</feature>
<dbReference type="AlphaFoldDB" id="A0A268P5K1"/>
<dbReference type="GO" id="GO:0009401">
    <property type="term" value="P:phosphoenolpyruvate-dependent sugar phosphotransferase system"/>
    <property type="evidence" value="ECO:0007669"/>
    <property type="project" value="UniProtKB-KW"/>
</dbReference>
<dbReference type="GO" id="GO:0005737">
    <property type="term" value="C:cytoplasm"/>
    <property type="evidence" value="ECO:0007669"/>
    <property type="project" value="UniProtKB-SubCell"/>
</dbReference>
<dbReference type="PANTHER" id="PTHR45008:SF1">
    <property type="entry name" value="PTS SYSTEM GLUCOSE-SPECIFIC EIIA COMPONENT"/>
    <property type="match status" value="1"/>
</dbReference>
<dbReference type="PROSITE" id="PS00371">
    <property type="entry name" value="PTS_EIIA_TYPE_1_HIS"/>
    <property type="match status" value="1"/>
</dbReference>
<sequence length="165" mass="17577">MFKKLFGKKETAPAEETITAPVNGKVVPIEEVPDPTFGQKMIGDGLAVEPTDGHIVAPVSGKIVQVFPTKHAFGIETASGAELLIHIGLETVAMNGEGFTAHVKEGDTISVGDPIIDFDLELVKEKAAHTITPVVLTNPDRYSLEKQQNSEAMAGKTALFTIKAK</sequence>
<organism evidence="8 9">
    <name type="scientific">Shouchella clausii</name>
    <name type="common">Alkalihalobacillus clausii</name>
    <dbReference type="NCBI Taxonomy" id="79880"/>
    <lineage>
        <taxon>Bacteria</taxon>
        <taxon>Bacillati</taxon>
        <taxon>Bacillota</taxon>
        <taxon>Bacilli</taxon>
        <taxon>Bacillales</taxon>
        <taxon>Bacillaceae</taxon>
        <taxon>Shouchella</taxon>
    </lineage>
</organism>
<dbReference type="FunFam" id="2.70.70.10:FF:000001">
    <property type="entry name" value="PTS system glucose-specific IIA component"/>
    <property type="match status" value="1"/>
</dbReference>
<accession>A0A268P5K1</accession>
<dbReference type="Gene3D" id="2.70.70.10">
    <property type="entry name" value="Glucose Permease (Domain IIA)"/>
    <property type="match status" value="1"/>
</dbReference>
<keyword evidence="6" id="KW-0418">Kinase</keyword>
<dbReference type="EMBL" id="NPCC01000004">
    <property type="protein sequence ID" value="PAE90585.1"/>
    <property type="molecule type" value="Genomic_DNA"/>
</dbReference>
<evidence type="ECO:0000259" key="7">
    <source>
        <dbReference type="PROSITE" id="PS51093"/>
    </source>
</evidence>
<dbReference type="PROSITE" id="PS51093">
    <property type="entry name" value="PTS_EIIA_TYPE_1"/>
    <property type="match status" value="1"/>
</dbReference>
<evidence type="ECO:0000313" key="9">
    <source>
        <dbReference type="Proteomes" id="UP000216207"/>
    </source>
</evidence>
<evidence type="ECO:0000256" key="5">
    <source>
        <dbReference type="ARBA" id="ARBA00022683"/>
    </source>
</evidence>
<keyword evidence="4" id="KW-0808">Transferase</keyword>
<reference evidence="8 9" key="1">
    <citation type="submission" date="2017-07" db="EMBL/GenBank/DDBJ databases">
        <title>Isolation and whole genome analysis of endospore-forming bacteria from heroin.</title>
        <authorList>
            <person name="Kalinowski J."/>
            <person name="Ahrens B."/>
            <person name="Al-Dilaimi A."/>
            <person name="Winkler A."/>
            <person name="Wibberg D."/>
            <person name="Schleenbecker U."/>
            <person name="Ruckert C."/>
            <person name="Wolfel R."/>
            <person name="Grass G."/>
        </authorList>
    </citation>
    <scope>NUCLEOTIDE SEQUENCE [LARGE SCALE GENOMIC DNA]</scope>
    <source>
        <strain evidence="8 9">7539</strain>
    </source>
</reference>
<evidence type="ECO:0000256" key="6">
    <source>
        <dbReference type="ARBA" id="ARBA00022777"/>
    </source>
</evidence>
<dbReference type="InterPro" id="IPR011055">
    <property type="entry name" value="Dup_hybrid_motif"/>
</dbReference>
<dbReference type="PANTHER" id="PTHR45008">
    <property type="entry name" value="PTS SYSTEM GLUCOSE-SPECIFIC EIIA COMPONENT"/>
    <property type="match status" value="1"/>
</dbReference>
<dbReference type="InterPro" id="IPR050890">
    <property type="entry name" value="PTS_EIIA_component"/>
</dbReference>
<evidence type="ECO:0000313" key="8">
    <source>
        <dbReference type="EMBL" id="PAE90585.1"/>
    </source>
</evidence>
<evidence type="ECO:0000256" key="1">
    <source>
        <dbReference type="ARBA" id="ARBA00004496"/>
    </source>
</evidence>
<comment type="caution">
    <text evidence="8">The sequence shown here is derived from an EMBL/GenBank/DDBJ whole genome shotgun (WGS) entry which is preliminary data.</text>
</comment>
<dbReference type="SUPFAM" id="SSF51261">
    <property type="entry name" value="Duplicated hybrid motif"/>
    <property type="match status" value="1"/>
</dbReference>
<comment type="subcellular location">
    <subcellularLocation>
        <location evidence="1">Cytoplasm</location>
    </subcellularLocation>
</comment>
<keyword evidence="2" id="KW-0813">Transport</keyword>
<dbReference type="Pfam" id="PF00358">
    <property type="entry name" value="PTS_EIIA_1"/>
    <property type="match status" value="1"/>
</dbReference>
<evidence type="ECO:0000256" key="3">
    <source>
        <dbReference type="ARBA" id="ARBA00022597"/>
    </source>
</evidence>
<dbReference type="RefSeq" id="WP_095254699.1">
    <property type="nucleotide sequence ID" value="NZ_BOQS01000009.1"/>
</dbReference>
<dbReference type="Proteomes" id="UP000216207">
    <property type="component" value="Unassembled WGS sequence"/>
</dbReference>
<keyword evidence="5" id="KW-0598">Phosphotransferase system</keyword>
<protein>
    <submittedName>
        <fullName evidence="8">PTS glucose transporter subunit IIA</fullName>
    </submittedName>
</protein>
<gene>
    <name evidence="8" type="ORF">CHH72_01490</name>
</gene>
<dbReference type="InterPro" id="IPR001127">
    <property type="entry name" value="PTS_EIIA_1_perm"/>
</dbReference>
<proteinExistence type="predicted"/>
<keyword evidence="3 8" id="KW-0762">Sugar transport</keyword>
<dbReference type="GO" id="GO:0016301">
    <property type="term" value="F:kinase activity"/>
    <property type="evidence" value="ECO:0007669"/>
    <property type="project" value="UniProtKB-KW"/>
</dbReference>
<evidence type="ECO:0000256" key="2">
    <source>
        <dbReference type="ARBA" id="ARBA00022448"/>
    </source>
</evidence>
<name>A0A268P5K1_SHOCL</name>
<dbReference type="NCBIfam" id="TIGR00830">
    <property type="entry name" value="PTBA"/>
    <property type="match status" value="1"/>
</dbReference>